<dbReference type="Proteomes" id="UP000247832">
    <property type="component" value="Unassembled WGS sequence"/>
</dbReference>
<proteinExistence type="predicted"/>
<dbReference type="EMBL" id="QJVD01000002">
    <property type="protein sequence ID" value="PYI69263.1"/>
    <property type="molecule type" value="Genomic_DNA"/>
</dbReference>
<dbReference type="RefSeq" id="WP_110499405.1">
    <property type="nucleotide sequence ID" value="NZ_QJVD01000002.1"/>
</dbReference>
<dbReference type="OrthoDB" id="3827359at2"/>
<gene>
    <name evidence="1" type="ORF">CVV68_02320</name>
</gene>
<sequence length="186" mass="20106">MRWDALFGDLDAQWHAATQQDLEREINELARVEASQVTLADALRGALGREVAAVLRNGVVHHGVIQRVEAQWMLLGSGALSVVLPLAKLLRLQGIGAARVVQQGRVRYTLAAALRILARNRAVVVLELDSVQPGRVRGVVDQVGADFVVVMQLADGVSRVRDNRQGSVVVALDAVMSVTSSVDNEF</sequence>
<reference evidence="1 2" key="1">
    <citation type="submission" date="2018-05" db="EMBL/GenBank/DDBJ databases">
        <title>Genetic diversity of glacier-inhabiting Cryobacterium bacteria in China and description of Cryobacterium mengkeensis sp. nov. and Arthrobacter glacialis sp. nov.</title>
        <authorList>
            <person name="Liu Q."/>
            <person name="Xin Y.-H."/>
        </authorList>
    </citation>
    <scope>NUCLEOTIDE SEQUENCE [LARGE SCALE GENOMIC DNA]</scope>
    <source>
        <strain evidence="1 2">LI2</strain>
    </source>
</reference>
<dbReference type="AlphaFoldDB" id="A0A2V5LH16"/>
<evidence type="ECO:0000313" key="2">
    <source>
        <dbReference type="Proteomes" id="UP000247832"/>
    </source>
</evidence>
<keyword evidence="2" id="KW-1185">Reference proteome</keyword>
<name>A0A2V5LH16_9MICC</name>
<accession>A0A2V5LH16</accession>
<organism evidence="1 2">
    <name type="scientific">Arthrobacter livingstonensis</name>
    <dbReference type="NCBI Taxonomy" id="670078"/>
    <lineage>
        <taxon>Bacteria</taxon>
        <taxon>Bacillati</taxon>
        <taxon>Actinomycetota</taxon>
        <taxon>Actinomycetes</taxon>
        <taxon>Micrococcales</taxon>
        <taxon>Micrococcaceae</taxon>
        <taxon>Arthrobacter</taxon>
    </lineage>
</organism>
<evidence type="ECO:0000313" key="1">
    <source>
        <dbReference type="EMBL" id="PYI69263.1"/>
    </source>
</evidence>
<protein>
    <recommendedName>
        <fullName evidence="3">Fis family transcriptional regulator</fullName>
    </recommendedName>
</protein>
<comment type="caution">
    <text evidence="1">The sequence shown here is derived from an EMBL/GenBank/DDBJ whole genome shotgun (WGS) entry which is preliminary data.</text>
</comment>
<evidence type="ECO:0008006" key="3">
    <source>
        <dbReference type="Google" id="ProtNLM"/>
    </source>
</evidence>